<sequence>MQNGPSYTFQNGFQQQNSRNDFHRTIYPNPSNLQRTSPVENGRKGTRPRVPLEIACRKYPENIPQRDILQRTYDRREIEPEVTYSDSLRIIRRGNPTKLPSDFTPLSH</sequence>
<proteinExistence type="predicted"/>
<evidence type="ECO:0000313" key="2">
    <source>
        <dbReference type="EMBL" id="MBW0577987.1"/>
    </source>
</evidence>
<evidence type="ECO:0000313" key="3">
    <source>
        <dbReference type="Proteomes" id="UP000765509"/>
    </source>
</evidence>
<organism evidence="2 3">
    <name type="scientific">Austropuccinia psidii MF-1</name>
    <dbReference type="NCBI Taxonomy" id="1389203"/>
    <lineage>
        <taxon>Eukaryota</taxon>
        <taxon>Fungi</taxon>
        <taxon>Dikarya</taxon>
        <taxon>Basidiomycota</taxon>
        <taxon>Pucciniomycotina</taxon>
        <taxon>Pucciniomycetes</taxon>
        <taxon>Pucciniales</taxon>
        <taxon>Sphaerophragmiaceae</taxon>
        <taxon>Austropuccinia</taxon>
    </lineage>
</organism>
<evidence type="ECO:0000256" key="1">
    <source>
        <dbReference type="SAM" id="MobiDB-lite"/>
    </source>
</evidence>
<name>A0A9Q3PZP0_9BASI</name>
<dbReference type="Proteomes" id="UP000765509">
    <property type="component" value="Unassembled WGS sequence"/>
</dbReference>
<protein>
    <submittedName>
        <fullName evidence="2">Uncharacterized protein</fullName>
    </submittedName>
</protein>
<dbReference type="EMBL" id="AVOT02101846">
    <property type="protein sequence ID" value="MBW0577987.1"/>
    <property type="molecule type" value="Genomic_DNA"/>
</dbReference>
<feature type="compositionally biased region" description="Polar residues" evidence="1">
    <location>
        <begin position="28"/>
        <end position="39"/>
    </location>
</feature>
<reference evidence="2" key="1">
    <citation type="submission" date="2021-03" db="EMBL/GenBank/DDBJ databases">
        <title>Draft genome sequence of rust myrtle Austropuccinia psidii MF-1, a brazilian biotype.</title>
        <authorList>
            <person name="Quecine M.C."/>
            <person name="Pachon D.M.R."/>
            <person name="Bonatelli M.L."/>
            <person name="Correr F.H."/>
            <person name="Franceschini L.M."/>
            <person name="Leite T.F."/>
            <person name="Margarido G.R.A."/>
            <person name="Almeida C.A."/>
            <person name="Ferrarezi J.A."/>
            <person name="Labate C.A."/>
        </authorList>
    </citation>
    <scope>NUCLEOTIDE SEQUENCE</scope>
    <source>
        <strain evidence="2">MF-1</strain>
    </source>
</reference>
<comment type="caution">
    <text evidence="2">The sequence shown here is derived from an EMBL/GenBank/DDBJ whole genome shotgun (WGS) entry which is preliminary data.</text>
</comment>
<accession>A0A9Q3PZP0</accession>
<feature type="region of interest" description="Disordered" evidence="1">
    <location>
        <begin position="1"/>
        <end position="50"/>
    </location>
</feature>
<dbReference type="AlphaFoldDB" id="A0A9Q3PZP0"/>
<feature type="compositionally biased region" description="Polar residues" evidence="1">
    <location>
        <begin position="1"/>
        <end position="19"/>
    </location>
</feature>
<keyword evidence="3" id="KW-1185">Reference proteome</keyword>
<gene>
    <name evidence="2" type="ORF">O181_117702</name>
</gene>